<dbReference type="Gene3D" id="3.30.360.10">
    <property type="entry name" value="Dihydrodipicolinate Reductase, domain 2"/>
    <property type="match status" value="1"/>
</dbReference>
<dbReference type="InterPro" id="IPR036291">
    <property type="entry name" value="NAD(P)-bd_dom_sf"/>
</dbReference>
<feature type="active site" description="Nucleophile" evidence="3">
    <location>
        <position position="184"/>
    </location>
</feature>
<dbReference type="CDD" id="cd18126">
    <property type="entry name" value="GAPDH_I_C"/>
    <property type="match status" value="1"/>
</dbReference>
<dbReference type="EMBL" id="MFJK01000014">
    <property type="protein sequence ID" value="OGG18479.1"/>
    <property type="molecule type" value="Genomic_DNA"/>
</dbReference>
<sequence>MIRVAINGYGRIGRVSHRVILARFSDQIEVVAINGGSSTDIGGWANLLKYDTAYGILAGHTVQGRQGDQFFDPAQGKGDQVPKLLGYLVVDDKQTPFYSEKNPGMLPWKKHEVDVVLECTGAFTTAEKIQPHLTAGAKKVVLSAPAKDQTIKTYVLDVNLTDRNKTFSGEVVRPGDQIISNASCTTNCIAPVAQIMVSKFGVNKAMMTTMHAYTSDQELQDGGHRDYRRARAAAMNIVPTSTGSSIAAAETVPELKGLFTGVALRVPVIVGSISDFTFHLKKEVSVEEVNQVFKEAAGSDRYKQVLEVTEEPIVSSDIVGNSHSSIVDLGLTQVVGNTPEAKMGDLVKVFAWYDNEWGYSNRLIEEVVLVGGK</sequence>
<dbReference type="STRING" id="1798381.A2721_01680"/>
<reference evidence="10 11" key="1">
    <citation type="journal article" date="2016" name="Nat. Commun.">
        <title>Thousands of microbial genomes shed light on interconnected biogeochemical processes in an aquifer system.</title>
        <authorList>
            <person name="Anantharaman K."/>
            <person name="Brown C.T."/>
            <person name="Hug L.A."/>
            <person name="Sharon I."/>
            <person name="Castelle C.J."/>
            <person name="Probst A.J."/>
            <person name="Thomas B.C."/>
            <person name="Singh A."/>
            <person name="Wilkins M.J."/>
            <person name="Karaoz U."/>
            <person name="Brodie E.L."/>
            <person name="Williams K.H."/>
            <person name="Hubbard S.S."/>
            <person name="Banfield J.F."/>
        </authorList>
    </citation>
    <scope>NUCLEOTIDE SEQUENCE [LARGE SCALE GENOMIC DNA]</scope>
</reference>
<feature type="binding site" evidence="4">
    <location>
        <position position="265"/>
    </location>
    <ligand>
        <name>D-glyceraldehyde 3-phosphate</name>
        <dbReference type="ChEBI" id="CHEBI:59776"/>
    </ligand>
</feature>
<evidence type="ECO:0000313" key="10">
    <source>
        <dbReference type="EMBL" id="OGG18479.1"/>
    </source>
</evidence>
<feature type="domain" description="Glyceraldehyde 3-phosphate dehydrogenase NAD(P) binding" evidence="9">
    <location>
        <begin position="2"/>
        <end position="184"/>
    </location>
</feature>
<dbReference type="GO" id="GO:0016620">
    <property type="term" value="F:oxidoreductase activity, acting on the aldehyde or oxo group of donors, NAD or NADP as acceptor"/>
    <property type="evidence" value="ECO:0007669"/>
    <property type="project" value="InterPro"/>
</dbReference>
<dbReference type="InterPro" id="IPR020830">
    <property type="entry name" value="GlycerAld_3-P_DH_AS"/>
</dbReference>
<evidence type="ECO:0000256" key="4">
    <source>
        <dbReference type="PIRSR" id="PIRSR000149-2"/>
    </source>
</evidence>
<dbReference type="EC" id="1.2.1.-" evidence="8"/>
<protein>
    <recommendedName>
        <fullName evidence="8">Glyceraldehyde-3-phosphate dehydrogenase</fullName>
        <ecNumber evidence="8">1.2.1.-</ecNumber>
    </recommendedName>
</protein>
<accession>A0A1F6A1D1</accession>
<evidence type="ECO:0000313" key="11">
    <source>
        <dbReference type="Proteomes" id="UP000177871"/>
    </source>
</evidence>
<dbReference type="GO" id="GO:0006006">
    <property type="term" value="P:glucose metabolic process"/>
    <property type="evidence" value="ECO:0007669"/>
    <property type="project" value="InterPro"/>
</dbReference>
<feature type="site" description="Activates thiol group during catalysis" evidence="6">
    <location>
        <position position="211"/>
    </location>
</feature>
<evidence type="ECO:0000256" key="6">
    <source>
        <dbReference type="PIRSR" id="PIRSR000149-4"/>
    </source>
</evidence>
<dbReference type="SMART" id="SM00846">
    <property type="entry name" value="Gp_dh_N"/>
    <property type="match status" value="1"/>
</dbReference>
<organism evidence="10 11">
    <name type="scientific">Candidatus Gottesmanbacteria bacterium RIFCSPHIGHO2_01_FULL_47_48</name>
    <dbReference type="NCBI Taxonomy" id="1798381"/>
    <lineage>
        <taxon>Bacteria</taxon>
        <taxon>Candidatus Gottesmaniibacteriota</taxon>
    </lineage>
</organism>
<dbReference type="Gene3D" id="3.40.50.720">
    <property type="entry name" value="NAD(P)-binding Rossmann-like Domain"/>
    <property type="match status" value="1"/>
</dbReference>
<evidence type="ECO:0000256" key="7">
    <source>
        <dbReference type="RuleBase" id="RU000397"/>
    </source>
</evidence>
<feature type="binding site" evidence="4">
    <location>
        <position position="214"/>
    </location>
    <ligand>
        <name>D-glyceraldehyde 3-phosphate</name>
        <dbReference type="ChEBI" id="CHEBI:59776"/>
    </ligand>
</feature>
<feature type="binding site" evidence="5">
    <location>
        <position position="355"/>
    </location>
    <ligand>
        <name>NAD(+)</name>
        <dbReference type="ChEBI" id="CHEBI:57540"/>
    </ligand>
</feature>
<dbReference type="PROSITE" id="PS00071">
    <property type="entry name" value="GAPDH"/>
    <property type="match status" value="1"/>
</dbReference>
<feature type="binding site" evidence="5">
    <location>
        <begin position="11"/>
        <end position="12"/>
    </location>
    <ligand>
        <name>NAD(+)</name>
        <dbReference type="ChEBI" id="CHEBI:57540"/>
    </ligand>
</feature>
<dbReference type="PANTHER" id="PTHR43148">
    <property type="entry name" value="GLYCERALDEHYDE-3-PHOSPHATE DEHYDROGENASE 2"/>
    <property type="match status" value="1"/>
</dbReference>
<evidence type="ECO:0000256" key="3">
    <source>
        <dbReference type="PIRSR" id="PIRSR000149-1"/>
    </source>
</evidence>
<dbReference type="Proteomes" id="UP000177871">
    <property type="component" value="Unassembled WGS sequence"/>
</dbReference>
<dbReference type="PIRSF" id="PIRSF000149">
    <property type="entry name" value="GAP_DH"/>
    <property type="match status" value="1"/>
</dbReference>
<dbReference type="Pfam" id="PF02800">
    <property type="entry name" value="Gp_dh_C"/>
    <property type="match status" value="1"/>
</dbReference>
<dbReference type="InterPro" id="IPR020831">
    <property type="entry name" value="GlycerAld/Erythrose_P_DH"/>
</dbReference>
<feature type="binding site" evidence="4">
    <location>
        <begin position="183"/>
        <end position="185"/>
    </location>
    <ligand>
        <name>D-glyceraldehyde 3-phosphate</name>
        <dbReference type="ChEBI" id="CHEBI:59776"/>
    </ligand>
</feature>
<comment type="caution">
    <text evidence="10">The sequence shown here is derived from an EMBL/GenBank/DDBJ whole genome shotgun (WGS) entry which is preliminary data.</text>
</comment>
<proteinExistence type="inferred from homology"/>
<dbReference type="FunFam" id="3.40.50.720:FF:000001">
    <property type="entry name" value="Glyceraldehyde-3-phosphate dehydrogenase"/>
    <property type="match status" value="1"/>
</dbReference>
<gene>
    <name evidence="10" type="ORF">A2721_01680</name>
</gene>
<evidence type="ECO:0000259" key="9">
    <source>
        <dbReference type="SMART" id="SM00846"/>
    </source>
</evidence>
<dbReference type="CDD" id="cd05214">
    <property type="entry name" value="GAPDH_I_N"/>
    <property type="match status" value="1"/>
</dbReference>
<dbReference type="InterPro" id="IPR020829">
    <property type="entry name" value="GlycerAld_3-P_DH_cat"/>
</dbReference>
<dbReference type="InterPro" id="IPR020828">
    <property type="entry name" value="GlycerAld_3-P_DH_NAD(P)-bd"/>
</dbReference>
<dbReference type="InterPro" id="IPR006424">
    <property type="entry name" value="Glyceraldehyde-3-P_DH_1"/>
</dbReference>
<feature type="binding site" evidence="4">
    <location>
        <begin position="242"/>
        <end position="243"/>
    </location>
    <ligand>
        <name>D-glyceraldehyde 3-phosphate</name>
        <dbReference type="ChEBI" id="CHEBI:59776"/>
    </ligand>
</feature>
<keyword evidence="5" id="KW-0547">Nucleotide-binding</keyword>
<dbReference type="PRINTS" id="PR00078">
    <property type="entry name" value="G3PDHDRGNASE"/>
</dbReference>
<evidence type="ECO:0000256" key="1">
    <source>
        <dbReference type="ARBA" id="ARBA00007406"/>
    </source>
</evidence>
<keyword evidence="5" id="KW-0520">NAD</keyword>
<comment type="similarity">
    <text evidence="1 7">Belongs to the glyceraldehyde-3-phosphate dehydrogenase family.</text>
</comment>
<dbReference type="AlphaFoldDB" id="A0A1F6A1D1"/>
<dbReference type="SUPFAM" id="SSF55347">
    <property type="entry name" value="Glyceraldehyde-3-phosphate dehydrogenase-like, C-terminal domain"/>
    <property type="match status" value="1"/>
</dbReference>
<name>A0A1F6A1D1_9BACT</name>
<dbReference type="GO" id="GO:0051287">
    <property type="term" value="F:NAD binding"/>
    <property type="evidence" value="ECO:0007669"/>
    <property type="project" value="InterPro"/>
</dbReference>
<evidence type="ECO:0000256" key="2">
    <source>
        <dbReference type="ARBA" id="ARBA00023002"/>
    </source>
</evidence>
<evidence type="ECO:0000256" key="8">
    <source>
        <dbReference type="RuleBase" id="RU361160"/>
    </source>
</evidence>
<feature type="binding site" evidence="5">
    <location>
        <position position="143"/>
    </location>
    <ligand>
        <name>NAD(+)</name>
        <dbReference type="ChEBI" id="CHEBI:57540"/>
    </ligand>
</feature>
<dbReference type="NCBIfam" id="TIGR01534">
    <property type="entry name" value="GAPDH-I"/>
    <property type="match status" value="1"/>
</dbReference>
<evidence type="ECO:0000256" key="5">
    <source>
        <dbReference type="PIRSR" id="PIRSR000149-3"/>
    </source>
</evidence>
<dbReference type="GO" id="GO:0050661">
    <property type="term" value="F:NADP binding"/>
    <property type="evidence" value="ECO:0007669"/>
    <property type="project" value="InterPro"/>
</dbReference>
<dbReference type="SUPFAM" id="SSF51735">
    <property type="entry name" value="NAD(P)-binding Rossmann-fold domains"/>
    <property type="match status" value="1"/>
</dbReference>
<keyword evidence="2 8" id="KW-0560">Oxidoreductase</keyword>
<dbReference type="FunFam" id="3.30.360.10:FF:000002">
    <property type="entry name" value="Glyceraldehyde-3-phosphate dehydrogenase"/>
    <property type="match status" value="1"/>
</dbReference>
<dbReference type="Pfam" id="PF00044">
    <property type="entry name" value="Gp_dh_N"/>
    <property type="match status" value="2"/>
</dbReference>